<evidence type="ECO:0000256" key="3">
    <source>
        <dbReference type="ARBA" id="ARBA00023014"/>
    </source>
</evidence>
<gene>
    <name evidence="5" type="ORF">HO173_013159</name>
</gene>
<dbReference type="GeneID" id="59294787"/>
<protein>
    <recommendedName>
        <fullName evidence="4">Molybdopterin oxidoreductase domain-containing protein</fullName>
    </recommendedName>
</protein>
<dbReference type="GO" id="GO:0046872">
    <property type="term" value="F:metal ion binding"/>
    <property type="evidence" value="ECO:0007669"/>
    <property type="project" value="UniProtKB-KW"/>
</dbReference>
<dbReference type="InterPro" id="IPR006656">
    <property type="entry name" value="Mopterin_OxRdtase"/>
</dbReference>
<sequence length="166" mass="18700">MSTVHEERLKYPLIRKNGDLQRASWDEAMFFIVKKTKDLQKRLMNHGISFYASGQLFLEEYYVLARVGKAGLNTLHMNGNTRLCIASAAASMRESFGFDGQPGSYTDIDITDCLSIVGHHSSATQAVLWSRILNTLEAPDLPKHRCSSSIVQKPRSGRLFVWPPKN</sequence>
<feature type="domain" description="Molybdopterin oxidoreductase" evidence="4">
    <location>
        <begin position="8"/>
        <end position="138"/>
    </location>
</feature>
<accession>A0A8H6CHV8</accession>
<dbReference type="PANTHER" id="PTHR43105:SF10">
    <property type="entry name" value="NADH-QUINONE OXIDOREDUCTASE SUBUNIT G"/>
    <property type="match status" value="1"/>
</dbReference>
<comment type="caution">
    <text evidence="5">The sequence shown here is derived from an EMBL/GenBank/DDBJ whole genome shotgun (WGS) entry which is preliminary data.</text>
</comment>
<dbReference type="Pfam" id="PF00384">
    <property type="entry name" value="Molybdopterin"/>
    <property type="match status" value="1"/>
</dbReference>
<dbReference type="OrthoDB" id="10249365at2759"/>
<keyword evidence="6" id="KW-1185">Reference proteome</keyword>
<dbReference type="GO" id="GO:0016491">
    <property type="term" value="F:oxidoreductase activity"/>
    <property type="evidence" value="ECO:0007669"/>
    <property type="project" value="InterPro"/>
</dbReference>
<organism evidence="5 6">
    <name type="scientific">Letharia columbiana</name>
    <dbReference type="NCBI Taxonomy" id="112416"/>
    <lineage>
        <taxon>Eukaryota</taxon>
        <taxon>Fungi</taxon>
        <taxon>Dikarya</taxon>
        <taxon>Ascomycota</taxon>
        <taxon>Pezizomycotina</taxon>
        <taxon>Lecanoromycetes</taxon>
        <taxon>OSLEUM clade</taxon>
        <taxon>Lecanoromycetidae</taxon>
        <taxon>Lecanorales</taxon>
        <taxon>Lecanorineae</taxon>
        <taxon>Parmeliaceae</taxon>
        <taxon>Letharia</taxon>
    </lineage>
</organism>
<dbReference type="EMBL" id="JACCJC010000131">
    <property type="protein sequence ID" value="KAF6223828.1"/>
    <property type="molecule type" value="Genomic_DNA"/>
</dbReference>
<dbReference type="AlphaFoldDB" id="A0A8H6CHV8"/>
<evidence type="ECO:0000313" key="5">
    <source>
        <dbReference type="EMBL" id="KAF6223828.1"/>
    </source>
</evidence>
<dbReference type="Gene3D" id="3.40.228.10">
    <property type="entry name" value="Dimethylsulfoxide Reductase, domain 2"/>
    <property type="match status" value="1"/>
</dbReference>
<dbReference type="InterPro" id="IPR050123">
    <property type="entry name" value="Prok_molybdopt-oxidoreductase"/>
</dbReference>
<evidence type="ECO:0000256" key="2">
    <source>
        <dbReference type="ARBA" id="ARBA00023004"/>
    </source>
</evidence>
<evidence type="ECO:0000256" key="1">
    <source>
        <dbReference type="ARBA" id="ARBA00022723"/>
    </source>
</evidence>
<name>A0A8H6CHV8_9LECA</name>
<keyword evidence="1" id="KW-0479">Metal-binding</keyword>
<dbReference type="GO" id="GO:0051536">
    <property type="term" value="F:iron-sulfur cluster binding"/>
    <property type="evidence" value="ECO:0007669"/>
    <property type="project" value="UniProtKB-KW"/>
</dbReference>
<dbReference type="RefSeq" id="XP_037158140.1">
    <property type="nucleotide sequence ID" value="XM_037314984.1"/>
</dbReference>
<dbReference type="SUPFAM" id="SSF53706">
    <property type="entry name" value="Formate dehydrogenase/DMSO reductase, domains 1-3"/>
    <property type="match status" value="1"/>
</dbReference>
<proteinExistence type="predicted"/>
<keyword evidence="3" id="KW-0411">Iron-sulfur</keyword>
<dbReference type="Gene3D" id="3.40.50.740">
    <property type="match status" value="1"/>
</dbReference>
<keyword evidence="2" id="KW-0408">Iron</keyword>
<evidence type="ECO:0000313" key="6">
    <source>
        <dbReference type="Proteomes" id="UP000578531"/>
    </source>
</evidence>
<dbReference type="PANTHER" id="PTHR43105">
    <property type="entry name" value="RESPIRATORY NITRATE REDUCTASE"/>
    <property type="match status" value="1"/>
</dbReference>
<reference evidence="5 6" key="1">
    <citation type="journal article" date="2020" name="Genomics">
        <title>Complete, high-quality genomes from long-read metagenomic sequencing of two wolf lichen thalli reveals enigmatic genome architecture.</title>
        <authorList>
            <person name="McKenzie S.K."/>
            <person name="Walston R.F."/>
            <person name="Allen J.L."/>
        </authorList>
    </citation>
    <scope>NUCLEOTIDE SEQUENCE [LARGE SCALE GENOMIC DNA]</scope>
    <source>
        <strain evidence="5">WasteWater2</strain>
    </source>
</reference>
<dbReference type="Proteomes" id="UP000578531">
    <property type="component" value="Unassembled WGS sequence"/>
</dbReference>
<evidence type="ECO:0000259" key="4">
    <source>
        <dbReference type="Pfam" id="PF00384"/>
    </source>
</evidence>